<feature type="transmembrane region" description="Helical" evidence="1">
    <location>
        <begin position="12"/>
        <end position="32"/>
    </location>
</feature>
<organism evidence="3 4">
    <name type="scientific">Prosthecodimorpha staleyi</name>
    <dbReference type="NCBI Taxonomy" id="2840188"/>
    <lineage>
        <taxon>Bacteria</taxon>
        <taxon>Pseudomonadati</taxon>
        <taxon>Pseudomonadota</taxon>
        <taxon>Alphaproteobacteria</taxon>
        <taxon>Hyphomicrobiales</taxon>
        <taxon>Ancalomicrobiaceae</taxon>
        <taxon>Prosthecodimorpha</taxon>
    </lineage>
</organism>
<feature type="transmembrane region" description="Helical" evidence="1">
    <location>
        <begin position="124"/>
        <end position="141"/>
    </location>
</feature>
<dbReference type="PANTHER" id="PTHR22911">
    <property type="entry name" value="ACYL-MALONYL CONDENSING ENZYME-RELATED"/>
    <property type="match status" value="1"/>
</dbReference>
<evidence type="ECO:0000313" key="4">
    <source>
        <dbReference type="Proteomes" id="UP000766595"/>
    </source>
</evidence>
<gene>
    <name evidence="3" type="ORF">KL771_13520</name>
</gene>
<sequence length="297" mass="31979">MDRLAPGHTTGILLYSAGIFFFALNDALGKWLVADYSVGQLLLLRTIGAVFVLAPLIWMHRPALFGGGQTGLKLARVACMAADTFAFYYSTLYLPLADVMTFYMAAPLLITAIAVPFLGEKVGIWRWSAILVGFVGVVIALKPTGAAVSMVSLIALFGSTMYAAGVTITRALKDTHWLQLVTWQFAGAGLTGLVTAPIGWVTPGPVDLILLFLLGVVAVVCFILIVRALSNTPASVLAPFQYSSILWAAVMGWLVWGDVPTREIVIGNAIIVASGLYLFYRERRRGSDVADRIEPIP</sequence>
<keyword evidence="1" id="KW-0812">Transmembrane</keyword>
<dbReference type="AlphaFoldDB" id="A0A947D5D2"/>
<evidence type="ECO:0000259" key="2">
    <source>
        <dbReference type="Pfam" id="PF00892"/>
    </source>
</evidence>
<dbReference type="InterPro" id="IPR000620">
    <property type="entry name" value="EamA_dom"/>
</dbReference>
<feature type="transmembrane region" description="Helical" evidence="1">
    <location>
        <begin position="208"/>
        <end position="229"/>
    </location>
</feature>
<feature type="transmembrane region" description="Helical" evidence="1">
    <location>
        <begin position="38"/>
        <end position="59"/>
    </location>
</feature>
<feature type="transmembrane region" description="Helical" evidence="1">
    <location>
        <begin position="101"/>
        <end position="119"/>
    </location>
</feature>
<dbReference type="InterPro" id="IPR037185">
    <property type="entry name" value="EmrE-like"/>
</dbReference>
<keyword evidence="4" id="KW-1185">Reference proteome</keyword>
<dbReference type="Pfam" id="PF00892">
    <property type="entry name" value="EamA"/>
    <property type="match status" value="2"/>
</dbReference>
<dbReference type="Proteomes" id="UP000766595">
    <property type="component" value="Unassembled WGS sequence"/>
</dbReference>
<protein>
    <submittedName>
        <fullName evidence="3">DMT family transporter</fullName>
    </submittedName>
</protein>
<name>A0A947D5D2_9HYPH</name>
<evidence type="ECO:0000313" key="3">
    <source>
        <dbReference type="EMBL" id="MBT9290484.1"/>
    </source>
</evidence>
<evidence type="ECO:0000256" key="1">
    <source>
        <dbReference type="SAM" id="Phobius"/>
    </source>
</evidence>
<comment type="caution">
    <text evidence="3">The sequence shown here is derived from an EMBL/GenBank/DDBJ whole genome shotgun (WGS) entry which is preliminary data.</text>
</comment>
<keyword evidence="1" id="KW-1133">Transmembrane helix</keyword>
<feature type="transmembrane region" description="Helical" evidence="1">
    <location>
        <begin position="147"/>
        <end position="168"/>
    </location>
</feature>
<feature type="transmembrane region" description="Helical" evidence="1">
    <location>
        <begin position="180"/>
        <end position="202"/>
    </location>
</feature>
<feature type="transmembrane region" description="Helical" evidence="1">
    <location>
        <begin position="262"/>
        <end position="280"/>
    </location>
</feature>
<feature type="domain" description="EamA" evidence="2">
    <location>
        <begin position="153"/>
        <end position="275"/>
    </location>
</feature>
<reference evidence="3 4" key="1">
    <citation type="submission" date="2021-06" db="EMBL/GenBank/DDBJ databases">
        <authorList>
            <person name="Grouzdev D.S."/>
            <person name="Koziaeva V."/>
        </authorList>
    </citation>
    <scope>NUCLEOTIDE SEQUENCE [LARGE SCALE GENOMIC DNA]</scope>
    <source>
        <strain evidence="3 4">22</strain>
    </source>
</reference>
<feature type="domain" description="EamA" evidence="2">
    <location>
        <begin position="10"/>
        <end position="140"/>
    </location>
</feature>
<dbReference type="RefSeq" id="WP_261969080.1">
    <property type="nucleotide sequence ID" value="NZ_JAHHZF010000006.1"/>
</dbReference>
<dbReference type="GO" id="GO:0016020">
    <property type="term" value="C:membrane"/>
    <property type="evidence" value="ECO:0007669"/>
    <property type="project" value="InterPro"/>
</dbReference>
<dbReference type="PANTHER" id="PTHR22911:SF135">
    <property type="entry name" value="BLR4310 PROTEIN"/>
    <property type="match status" value="1"/>
</dbReference>
<feature type="transmembrane region" description="Helical" evidence="1">
    <location>
        <begin position="236"/>
        <end position="256"/>
    </location>
</feature>
<dbReference type="SUPFAM" id="SSF103481">
    <property type="entry name" value="Multidrug resistance efflux transporter EmrE"/>
    <property type="match status" value="2"/>
</dbReference>
<dbReference type="EMBL" id="JAHHZF010000006">
    <property type="protein sequence ID" value="MBT9290484.1"/>
    <property type="molecule type" value="Genomic_DNA"/>
</dbReference>
<proteinExistence type="predicted"/>
<accession>A0A947D5D2</accession>
<keyword evidence="1" id="KW-0472">Membrane</keyword>